<dbReference type="OrthoDB" id="9770610at2"/>
<dbReference type="EMBL" id="CP001251">
    <property type="protein sequence ID" value="ACK41455.1"/>
    <property type="molecule type" value="Genomic_DNA"/>
</dbReference>
<dbReference type="PIRSF" id="PIRSF000484">
    <property type="entry name" value="NAPRT"/>
    <property type="match status" value="1"/>
</dbReference>
<dbReference type="PATRIC" id="fig|515635.4.peg.129"/>
<dbReference type="EC" id="6.3.4.21" evidence="2"/>
<evidence type="ECO:0000259" key="9">
    <source>
        <dbReference type="Pfam" id="PF02749"/>
    </source>
</evidence>
<dbReference type="UniPathway" id="UPA00253">
    <property type="reaction ID" value="UER00457"/>
</dbReference>
<reference evidence="11" key="1">
    <citation type="journal article" date="2016" name="Front. Microbiol.">
        <title>The complete genome sequence of hyperthermophile Dictyoglomus turgidum DSM 6724 reveals a specialized carbohydrate fermentor.</title>
        <authorList>
            <person name="Brumm P.J."/>
            <person name="Gowda K."/>
            <person name="Robb F.T."/>
            <person name="Mead D.A."/>
        </authorList>
    </citation>
    <scope>NUCLEOTIDE SEQUENCE [LARGE SCALE GENOMIC DNA]</scope>
    <source>
        <strain evidence="11">DSM 6724 / Z-1310</strain>
    </source>
</reference>
<dbReference type="STRING" id="515635.Dtur_0123"/>
<dbReference type="Pfam" id="PF01729">
    <property type="entry name" value="QRPTase_C"/>
    <property type="match status" value="1"/>
</dbReference>
<dbReference type="KEGG" id="dtu:Dtur_0123"/>
<proteinExistence type="predicted"/>
<evidence type="ECO:0000256" key="1">
    <source>
        <dbReference type="ARBA" id="ARBA00004952"/>
    </source>
</evidence>
<dbReference type="InterPro" id="IPR053190">
    <property type="entry name" value="NAPRTase-like"/>
</dbReference>
<dbReference type="InterPro" id="IPR002638">
    <property type="entry name" value="Quinolinate_PRibosylTrfase_C"/>
</dbReference>
<feature type="domain" description="Quinolinate phosphoribosyl transferase C-terminal" evidence="8">
    <location>
        <begin position="116"/>
        <end position="299"/>
    </location>
</feature>
<dbReference type="NCBIfam" id="NF006415">
    <property type="entry name" value="PRK08662.1"/>
    <property type="match status" value="1"/>
</dbReference>
<name>B8DYS3_DICTD</name>
<dbReference type="Pfam" id="PF02749">
    <property type="entry name" value="QRPTase_N"/>
    <property type="match status" value="1"/>
</dbReference>
<keyword evidence="5" id="KW-0662">Pyridine nucleotide biosynthesis</keyword>
<dbReference type="InterPro" id="IPR007229">
    <property type="entry name" value="Nic_PRibTrfase-Fam"/>
</dbReference>
<sequence length="394" mass="44248">MKEFLIAKPEEIKSGLNTDAYFLRTEEVLEGIGKNPNVVMELFTKSFPDENYQFGVLLGIYEVAKLLEGLPVDVYAMDEGEIFFPYEPVLQIRGKYKDFARYETTILGFLSFMSGIATKSARVRIAAKDKKIYSFGTRRQHPFLSPVVEYCTYVSGFDGVSNVLGAKYIFKTPVGTMPHALILIIGDEKEAFLAFDQYVDPKIPRIALIDTYGSPTVGALNALEVLKEKLAGVRIDSKDYAYLIKDIKWEFARRGYPNIQIFLSGGLDEYEVEKFYEYADAFGVGTRVANAPVIDFALKIVEVDGNPVAKAGNMPGAKQVQRGNGFNDTIRLFNSELLPEKKPLLKPLIKEGQIVRDFEEIDSIRKRVLNGLNSLPENLKIIKGGKVYIPEFLP</sequence>
<evidence type="ECO:0000256" key="3">
    <source>
        <dbReference type="ARBA" id="ARBA00022553"/>
    </source>
</evidence>
<evidence type="ECO:0000313" key="11">
    <source>
        <dbReference type="Proteomes" id="UP000007719"/>
    </source>
</evidence>
<dbReference type="Gene3D" id="3.90.1170.20">
    <property type="entry name" value="Quinolinate phosphoribosyl transferase, N-terminal domain"/>
    <property type="match status" value="1"/>
</dbReference>
<evidence type="ECO:0000256" key="7">
    <source>
        <dbReference type="ARBA" id="ARBA00048668"/>
    </source>
</evidence>
<evidence type="ECO:0000256" key="5">
    <source>
        <dbReference type="ARBA" id="ARBA00022642"/>
    </source>
</evidence>
<dbReference type="GO" id="GO:0004514">
    <property type="term" value="F:nicotinate-nucleotide diphosphorylase (carboxylating) activity"/>
    <property type="evidence" value="ECO:0007669"/>
    <property type="project" value="InterPro"/>
</dbReference>
<dbReference type="RefSeq" id="WP_012582540.1">
    <property type="nucleotide sequence ID" value="NC_011661.1"/>
</dbReference>
<evidence type="ECO:0000256" key="4">
    <source>
        <dbReference type="ARBA" id="ARBA00022598"/>
    </source>
</evidence>
<dbReference type="InterPro" id="IPR036068">
    <property type="entry name" value="Nicotinate_pribotase-like_C"/>
</dbReference>
<dbReference type="HOGENOM" id="CLU_043773_0_0_0"/>
<evidence type="ECO:0000256" key="6">
    <source>
        <dbReference type="ARBA" id="ARBA00022679"/>
    </source>
</evidence>
<comment type="pathway">
    <text evidence="1">Cofactor biosynthesis; NAD(+) biosynthesis; nicotinate D-ribonucleotide from nicotinate: step 1/1.</text>
</comment>
<keyword evidence="3" id="KW-0597">Phosphoprotein</keyword>
<dbReference type="InParanoid" id="B8DYS3"/>
<dbReference type="InterPro" id="IPR037128">
    <property type="entry name" value="Quinolinate_PRibosylTase_N_sf"/>
</dbReference>
<accession>B8DYS3</accession>
<dbReference type="SUPFAM" id="SSF51690">
    <property type="entry name" value="Nicotinate/Quinolinate PRTase C-terminal domain-like"/>
    <property type="match status" value="1"/>
</dbReference>
<organism evidence="10 11">
    <name type="scientific">Dictyoglomus turgidum (strain DSM 6724 / Z-1310)</name>
    <dbReference type="NCBI Taxonomy" id="515635"/>
    <lineage>
        <taxon>Bacteria</taxon>
        <taxon>Pseudomonadati</taxon>
        <taxon>Dictyoglomota</taxon>
        <taxon>Dictyoglomia</taxon>
        <taxon>Dictyoglomales</taxon>
        <taxon>Dictyoglomaceae</taxon>
        <taxon>Dictyoglomus</taxon>
    </lineage>
</organism>
<dbReference type="Gene3D" id="3.20.20.70">
    <property type="entry name" value="Aldolase class I"/>
    <property type="match status" value="1"/>
</dbReference>
<dbReference type="PANTHER" id="PTHR43202">
    <property type="entry name" value="NICOTINATE-NUCLEOTIDE PYROPHOSPHORYLASE"/>
    <property type="match status" value="1"/>
</dbReference>
<dbReference type="EnsemblBacteria" id="ACK41455">
    <property type="protein sequence ID" value="ACK41455"/>
    <property type="gene ID" value="Dtur_0123"/>
</dbReference>
<dbReference type="PANTHER" id="PTHR43202:SF1">
    <property type="entry name" value="NICOTINATE PHOSPHORIBOSYLTRANSFERASE"/>
    <property type="match status" value="1"/>
</dbReference>
<dbReference type="SUPFAM" id="SSF54675">
    <property type="entry name" value="Nicotinate/Quinolinate PRTase N-terminal domain-like"/>
    <property type="match status" value="1"/>
</dbReference>
<dbReference type="AlphaFoldDB" id="B8DYS3"/>
<dbReference type="InterPro" id="IPR013785">
    <property type="entry name" value="Aldolase_TIM"/>
</dbReference>
<feature type="domain" description="Quinolinate phosphoribosyl transferase N-terminal" evidence="9">
    <location>
        <begin position="19"/>
        <end position="114"/>
    </location>
</feature>
<evidence type="ECO:0000259" key="8">
    <source>
        <dbReference type="Pfam" id="PF01729"/>
    </source>
</evidence>
<keyword evidence="6 10" id="KW-0808">Transferase</keyword>
<comment type="catalytic activity">
    <reaction evidence="7">
        <text>5-phospho-alpha-D-ribose 1-diphosphate + nicotinate + ATP + H2O = nicotinate beta-D-ribonucleotide + ADP + phosphate + diphosphate</text>
        <dbReference type="Rhea" id="RHEA:36163"/>
        <dbReference type="ChEBI" id="CHEBI:15377"/>
        <dbReference type="ChEBI" id="CHEBI:30616"/>
        <dbReference type="ChEBI" id="CHEBI:32544"/>
        <dbReference type="ChEBI" id="CHEBI:33019"/>
        <dbReference type="ChEBI" id="CHEBI:43474"/>
        <dbReference type="ChEBI" id="CHEBI:57502"/>
        <dbReference type="ChEBI" id="CHEBI:58017"/>
        <dbReference type="ChEBI" id="CHEBI:456216"/>
        <dbReference type="EC" id="6.3.4.21"/>
    </reaction>
</comment>
<keyword evidence="11" id="KW-1185">Reference proteome</keyword>
<dbReference type="GO" id="GO:0004516">
    <property type="term" value="F:nicotinate phosphoribosyltransferase activity"/>
    <property type="evidence" value="ECO:0007669"/>
    <property type="project" value="UniProtKB-EC"/>
</dbReference>
<protein>
    <recommendedName>
        <fullName evidence="2">nicotinate phosphoribosyltransferase</fullName>
        <ecNumber evidence="2">6.3.4.21</ecNumber>
    </recommendedName>
</protein>
<dbReference type="GO" id="GO:0009435">
    <property type="term" value="P:NAD+ biosynthetic process"/>
    <property type="evidence" value="ECO:0007669"/>
    <property type="project" value="UniProtKB-UniPathway"/>
</dbReference>
<dbReference type="FunCoup" id="B8DYS3">
    <property type="interactions" value="139"/>
</dbReference>
<keyword evidence="4" id="KW-0436">Ligase</keyword>
<dbReference type="eggNOG" id="COG1488">
    <property type="taxonomic scope" value="Bacteria"/>
</dbReference>
<dbReference type="Proteomes" id="UP000007719">
    <property type="component" value="Chromosome"/>
</dbReference>
<dbReference type="InterPro" id="IPR022412">
    <property type="entry name" value="Quinolinate_PRibosylTrfase_N"/>
</dbReference>
<evidence type="ECO:0000313" key="10">
    <source>
        <dbReference type="EMBL" id="ACK41455.1"/>
    </source>
</evidence>
<gene>
    <name evidence="10" type="ordered locus">Dtur_0123</name>
</gene>
<evidence type="ECO:0000256" key="2">
    <source>
        <dbReference type="ARBA" id="ARBA00013236"/>
    </source>
</evidence>